<keyword evidence="5" id="KW-0808">Transferase</keyword>
<evidence type="ECO:0000313" key="13">
    <source>
        <dbReference type="EMBL" id="PHT74752.1"/>
    </source>
</evidence>
<dbReference type="InterPro" id="IPR004255">
    <property type="entry name" value="O-acyltransferase_WSD1_N"/>
</dbReference>
<evidence type="ECO:0000313" key="14">
    <source>
        <dbReference type="Proteomes" id="UP000222542"/>
    </source>
</evidence>
<evidence type="ECO:0000256" key="1">
    <source>
        <dbReference type="ARBA" id="ARBA00004162"/>
    </source>
</evidence>
<dbReference type="GO" id="GO:0005886">
    <property type="term" value="C:plasma membrane"/>
    <property type="evidence" value="ECO:0000318"/>
    <property type="project" value="GO_Central"/>
</dbReference>
<dbReference type="AlphaFoldDB" id="A0A2G2YYB5"/>
<comment type="catalytic activity">
    <reaction evidence="10">
        <text>an acyl-CoA + a 1,2-diacyl-sn-glycerol = a triacyl-sn-glycerol + CoA</text>
        <dbReference type="Rhea" id="RHEA:10868"/>
        <dbReference type="ChEBI" id="CHEBI:17815"/>
        <dbReference type="ChEBI" id="CHEBI:57287"/>
        <dbReference type="ChEBI" id="CHEBI:58342"/>
        <dbReference type="ChEBI" id="CHEBI:64615"/>
        <dbReference type="EC" id="2.3.1.20"/>
    </reaction>
</comment>
<evidence type="ECO:0000259" key="12">
    <source>
        <dbReference type="Pfam" id="PF06974"/>
    </source>
</evidence>
<keyword evidence="6" id="KW-0256">Endoplasmic reticulum</keyword>
<comment type="similarity">
    <text evidence="8">In the N-terminal section; belongs to the long-chain O-acyltransferase family.</text>
</comment>
<evidence type="ECO:0000259" key="11">
    <source>
        <dbReference type="Pfam" id="PF03007"/>
    </source>
</evidence>
<dbReference type="InterPro" id="IPR009721">
    <property type="entry name" value="O-acyltransferase_WSD1_C"/>
</dbReference>
<dbReference type="UniPathway" id="UPA00282"/>
<dbReference type="Pfam" id="PF03007">
    <property type="entry name" value="WS_DGAT_cat"/>
    <property type="match status" value="1"/>
</dbReference>
<evidence type="ECO:0000256" key="6">
    <source>
        <dbReference type="ARBA" id="ARBA00022824"/>
    </source>
</evidence>
<comment type="pathway">
    <text evidence="3">Glycerolipid metabolism; triacylglycerol biosynthesis.</text>
</comment>
<dbReference type="Proteomes" id="UP000222542">
    <property type="component" value="Unassembled WGS sequence"/>
</dbReference>
<dbReference type="Pfam" id="PF06974">
    <property type="entry name" value="WS_DGAT_C"/>
    <property type="match status" value="1"/>
</dbReference>
<accession>A0A2G2YYB5</accession>
<evidence type="ECO:0000256" key="7">
    <source>
        <dbReference type="ARBA" id="ARBA00023315"/>
    </source>
</evidence>
<comment type="subcellular location">
    <subcellularLocation>
        <location evidence="1">Cell membrane</location>
        <topology evidence="1">Single-pass membrane protein</topology>
    </subcellularLocation>
    <subcellularLocation>
        <location evidence="2">Endoplasmic reticulum membrane</location>
    </subcellularLocation>
</comment>
<comment type="catalytic activity">
    <reaction evidence="9">
        <text>a long chain fatty alcohol + a fatty acyl-CoA = a long-chain alcohol wax ester + CoA</text>
        <dbReference type="Rhea" id="RHEA:38443"/>
        <dbReference type="ChEBI" id="CHEBI:17135"/>
        <dbReference type="ChEBI" id="CHEBI:57287"/>
        <dbReference type="ChEBI" id="CHEBI:77636"/>
        <dbReference type="ChEBI" id="CHEBI:235323"/>
        <dbReference type="EC" id="2.3.1.75"/>
    </reaction>
</comment>
<organism evidence="13 14">
    <name type="scientific">Capsicum annuum</name>
    <name type="common">Capsicum pepper</name>
    <dbReference type="NCBI Taxonomy" id="4072"/>
    <lineage>
        <taxon>Eukaryota</taxon>
        <taxon>Viridiplantae</taxon>
        <taxon>Streptophyta</taxon>
        <taxon>Embryophyta</taxon>
        <taxon>Tracheophyta</taxon>
        <taxon>Spermatophyta</taxon>
        <taxon>Magnoliopsida</taxon>
        <taxon>eudicotyledons</taxon>
        <taxon>Gunneridae</taxon>
        <taxon>Pentapetalae</taxon>
        <taxon>asterids</taxon>
        <taxon>lamiids</taxon>
        <taxon>Solanales</taxon>
        <taxon>Solanaceae</taxon>
        <taxon>Solanoideae</taxon>
        <taxon>Capsiceae</taxon>
        <taxon>Capsicum</taxon>
    </lineage>
</organism>
<sequence>MNLKPIRIISKNSDDDDENGGEEATLLSPSSRVFHVPDFNIYIVAIMGWKVPIEIDSIKAEFQRKLLKHPRFSSLQVMDELSHDGNGEIRWVPTTVNIDDHIILPQIAHNNMDTDKLVEQYISNLSTTTIDMSKPLWDFHVLNMKTSQAEATSIFRFHHSLGDGVALMSLLLSCFRTISDPTCLPTLPPSSKGKSNLSISNIWSLIWQYLVKLWVLINLLFNTVMDVLLIAATMLVLKDSQSPFTIAHKSNRQRFIYRTVSLDDIKFIKNTTNVTINDVILGITQAAFSRYIDRNYEVEGKGKMGLERRIRCRAAVAVNLRPTLGVQAIAEMIEKNATVIQGNCFSFAIMPLNISQLEDPLDYVRKAKMSMDRKKHSLETRCIFYILQLIFKFFGIRGVTTLGRVLSHTTLMFSNVAGPLEEVSLAGHPLAFLAPTCYGHPTGLMVHACSYAKQLTFVVAVDEGLIPDPNQLGDDFVDSFMLINEAAITKSRTKVD</sequence>
<feature type="domain" description="O-acyltransferase WSD1-like N-terminal" evidence="11">
    <location>
        <begin position="63"/>
        <end position="280"/>
    </location>
</feature>
<comment type="caution">
    <text evidence="13">The sequence shown here is derived from an EMBL/GenBank/DDBJ whole genome shotgun (WGS) entry which is preliminary data.</text>
</comment>
<reference evidence="13 14" key="2">
    <citation type="journal article" date="2017" name="Genome Biol.">
        <title>New reference genome sequences of hot pepper reveal the massive evolution of plant disease-resistance genes by retroduplication.</title>
        <authorList>
            <person name="Kim S."/>
            <person name="Park J."/>
            <person name="Yeom S.I."/>
            <person name="Kim Y.M."/>
            <person name="Seo E."/>
            <person name="Kim K.T."/>
            <person name="Kim M.S."/>
            <person name="Lee J.M."/>
            <person name="Cheong K."/>
            <person name="Shin H.S."/>
            <person name="Kim S.B."/>
            <person name="Han K."/>
            <person name="Lee J."/>
            <person name="Park M."/>
            <person name="Lee H.A."/>
            <person name="Lee H.Y."/>
            <person name="Lee Y."/>
            <person name="Oh S."/>
            <person name="Lee J.H."/>
            <person name="Choi E."/>
            <person name="Choi E."/>
            <person name="Lee S.E."/>
            <person name="Jeon J."/>
            <person name="Kim H."/>
            <person name="Choi G."/>
            <person name="Song H."/>
            <person name="Lee J."/>
            <person name="Lee S.C."/>
            <person name="Kwon J.K."/>
            <person name="Lee H.Y."/>
            <person name="Koo N."/>
            <person name="Hong Y."/>
            <person name="Kim R.W."/>
            <person name="Kang W.H."/>
            <person name="Huh J.H."/>
            <person name="Kang B.C."/>
            <person name="Yang T.J."/>
            <person name="Lee Y.H."/>
            <person name="Bennetzen J.L."/>
            <person name="Choi D."/>
        </authorList>
    </citation>
    <scope>NUCLEOTIDE SEQUENCE [LARGE SCALE GENOMIC DNA]</scope>
    <source>
        <strain evidence="14">cv. CM334</strain>
    </source>
</reference>
<dbReference type="PANTHER" id="PTHR31650:SF28">
    <property type="entry name" value="O-ACYLTRANSFERASE WSD1-LIKE ISOFORM X1"/>
    <property type="match status" value="1"/>
</dbReference>
<dbReference type="GO" id="GO:0005789">
    <property type="term" value="C:endoplasmic reticulum membrane"/>
    <property type="evidence" value="ECO:0007669"/>
    <property type="project" value="UniProtKB-SubCell"/>
</dbReference>
<evidence type="ECO:0000256" key="5">
    <source>
        <dbReference type="ARBA" id="ARBA00022679"/>
    </source>
</evidence>
<comment type="pathway">
    <text evidence="4">Lipid metabolism.</text>
</comment>
<dbReference type="GO" id="GO:0019432">
    <property type="term" value="P:triglyceride biosynthetic process"/>
    <property type="evidence" value="ECO:0000318"/>
    <property type="project" value="GO_Central"/>
</dbReference>
<dbReference type="GO" id="GO:0047196">
    <property type="term" value="F:long-chain-alcohol O-fatty-acyltransferase activity"/>
    <property type="evidence" value="ECO:0007669"/>
    <property type="project" value="UniProtKB-EC"/>
</dbReference>
<evidence type="ECO:0000256" key="3">
    <source>
        <dbReference type="ARBA" id="ARBA00004771"/>
    </source>
</evidence>
<keyword evidence="14" id="KW-1185">Reference proteome</keyword>
<dbReference type="OMA" id="PFHIVHG"/>
<gene>
    <name evidence="13" type="ORF">T459_22029</name>
</gene>
<reference evidence="13 14" key="1">
    <citation type="journal article" date="2014" name="Nat. Genet.">
        <title>Genome sequence of the hot pepper provides insights into the evolution of pungency in Capsicum species.</title>
        <authorList>
            <person name="Kim S."/>
            <person name="Park M."/>
            <person name="Yeom S.I."/>
            <person name="Kim Y.M."/>
            <person name="Lee J.M."/>
            <person name="Lee H.A."/>
            <person name="Seo E."/>
            <person name="Choi J."/>
            <person name="Cheong K."/>
            <person name="Kim K.T."/>
            <person name="Jung K."/>
            <person name="Lee G.W."/>
            <person name="Oh S.K."/>
            <person name="Bae C."/>
            <person name="Kim S.B."/>
            <person name="Lee H.Y."/>
            <person name="Kim S.Y."/>
            <person name="Kim M.S."/>
            <person name="Kang B.C."/>
            <person name="Jo Y.D."/>
            <person name="Yang H.B."/>
            <person name="Jeong H.J."/>
            <person name="Kang W.H."/>
            <person name="Kwon J.K."/>
            <person name="Shin C."/>
            <person name="Lim J.Y."/>
            <person name="Park J.H."/>
            <person name="Huh J.H."/>
            <person name="Kim J.S."/>
            <person name="Kim B.D."/>
            <person name="Cohen O."/>
            <person name="Paran I."/>
            <person name="Suh M.C."/>
            <person name="Lee S.B."/>
            <person name="Kim Y.K."/>
            <person name="Shin Y."/>
            <person name="Noh S.J."/>
            <person name="Park J."/>
            <person name="Seo Y.S."/>
            <person name="Kwon S.Y."/>
            <person name="Kim H.A."/>
            <person name="Park J.M."/>
            <person name="Kim H.J."/>
            <person name="Choi S.B."/>
            <person name="Bosland P.W."/>
            <person name="Reeves G."/>
            <person name="Jo S.H."/>
            <person name="Lee B.W."/>
            <person name="Cho H.T."/>
            <person name="Choi H.S."/>
            <person name="Lee M.S."/>
            <person name="Yu Y."/>
            <person name="Do Choi Y."/>
            <person name="Park B.S."/>
            <person name="van Deynze A."/>
            <person name="Ashrafi H."/>
            <person name="Hill T."/>
            <person name="Kim W.T."/>
            <person name="Pai H.S."/>
            <person name="Ahn H.K."/>
            <person name="Yeam I."/>
            <person name="Giovannoni J.J."/>
            <person name="Rose J.K."/>
            <person name="Sorensen I."/>
            <person name="Lee S.J."/>
            <person name="Kim R.W."/>
            <person name="Choi I.Y."/>
            <person name="Choi B.S."/>
            <person name="Lim J.S."/>
            <person name="Lee Y.H."/>
            <person name="Choi D."/>
        </authorList>
    </citation>
    <scope>NUCLEOTIDE SEQUENCE [LARGE SCALE GENOMIC DNA]</scope>
    <source>
        <strain evidence="14">cv. CM334</strain>
    </source>
</reference>
<evidence type="ECO:0000256" key="10">
    <source>
        <dbReference type="ARBA" id="ARBA00048109"/>
    </source>
</evidence>
<dbReference type="GO" id="GO:0004144">
    <property type="term" value="F:diacylglycerol O-acyltransferase activity"/>
    <property type="evidence" value="ECO:0007669"/>
    <property type="project" value="UniProtKB-EC"/>
</dbReference>
<dbReference type="Gramene" id="PHT74752">
    <property type="protein sequence ID" value="PHT74752"/>
    <property type="gene ID" value="T459_22029"/>
</dbReference>
<dbReference type="EMBL" id="AYRZ02000008">
    <property type="protein sequence ID" value="PHT74752.1"/>
    <property type="molecule type" value="Genomic_DNA"/>
</dbReference>
<dbReference type="STRING" id="4072.A0A2G2YYB5"/>
<dbReference type="SUPFAM" id="SSF52777">
    <property type="entry name" value="CoA-dependent acyltransferases"/>
    <property type="match status" value="1"/>
</dbReference>
<name>A0A2G2YYB5_CAPAN</name>
<evidence type="ECO:0000256" key="9">
    <source>
        <dbReference type="ARBA" id="ARBA00047604"/>
    </source>
</evidence>
<dbReference type="InterPro" id="IPR045034">
    <property type="entry name" value="O-acyltransferase_WSD1-like"/>
</dbReference>
<protein>
    <submittedName>
        <fullName evidence="13">Uncharacterized protein</fullName>
    </submittedName>
</protein>
<evidence type="ECO:0000256" key="2">
    <source>
        <dbReference type="ARBA" id="ARBA00004586"/>
    </source>
</evidence>
<proteinExistence type="inferred from homology"/>
<dbReference type="GO" id="GO:0008374">
    <property type="term" value="F:O-acyltransferase activity"/>
    <property type="evidence" value="ECO:0000318"/>
    <property type="project" value="GO_Central"/>
</dbReference>
<evidence type="ECO:0000256" key="8">
    <source>
        <dbReference type="ARBA" id="ARBA00024360"/>
    </source>
</evidence>
<keyword evidence="7" id="KW-0012">Acyltransferase</keyword>
<dbReference type="PANTHER" id="PTHR31650">
    <property type="entry name" value="O-ACYLTRANSFERASE (WSD1-LIKE) FAMILY PROTEIN"/>
    <property type="match status" value="1"/>
</dbReference>
<evidence type="ECO:0000256" key="4">
    <source>
        <dbReference type="ARBA" id="ARBA00005189"/>
    </source>
</evidence>
<feature type="domain" description="O-acyltransferase WSD1 C-terminal" evidence="12">
    <location>
        <begin position="342"/>
        <end position="483"/>
    </location>
</feature>